<reference evidence="9 10" key="1">
    <citation type="submission" date="2021-06" db="EMBL/GenBank/DDBJ databases">
        <title>Gemonas diversity in paddy soil.</title>
        <authorList>
            <person name="Liu G."/>
        </authorList>
    </citation>
    <scope>NUCLEOTIDE SEQUENCE [LARGE SCALE GENOMIC DNA]</scope>
    <source>
        <strain evidence="9 10">RG29</strain>
    </source>
</reference>
<dbReference type="InterPro" id="IPR001789">
    <property type="entry name" value="Sig_transdc_resp-reg_receiver"/>
</dbReference>
<accession>A0ABX8JKQ2</accession>
<feature type="domain" description="PAC" evidence="6">
    <location>
        <begin position="293"/>
        <end position="345"/>
    </location>
</feature>
<evidence type="ECO:0000259" key="4">
    <source>
        <dbReference type="PROSITE" id="PS50110"/>
    </source>
</evidence>
<dbReference type="CDD" id="cd01949">
    <property type="entry name" value="GGDEF"/>
    <property type="match status" value="1"/>
</dbReference>
<dbReference type="SMART" id="SM00448">
    <property type="entry name" value="REC"/>
    <property type="match status" value="1"/>
</dbReference>
<dbReference type="SMART" id="SM00267">
    <property type="entry name" value="GGDEF"/>
    <property type="match status" value="1"/>
</dbReference>
<evidence type="ECO:0000256" key="3">
    <source>
        <dbReference type="SAM" id="Phobius"/>
    </source>
</evidence>
<sequence>MKYYVQQSQLAAKPLAVFGLLLLVTFGTEAGVMALLSRVFPGLQGLAATLTDALLLTALSAPAVWWLVVRPLRGIALQASAKADAVLRSITDAVITFDCDGTIDSLNPAAESIFGYPPHHMEGEHIGLILPEVARWLPGAAGAPAPPGQALYAANQSCGRHRDGTVFPVEVSLGRLARQKGRRFIAIVHDIRQLKQALAAAQEQQEFLGSLLQQSAVPIFVLDPERRVLIWNRACEELTGRSAREMVGTDRAWQAFYPEEHPVLAEVVISGDLERARGGYSSVRQSVLIPEGLHAEGWYQNLNGQERYIMFEAAPIQSGSGKLLAVIESLEDITQRKRYEEQLEYQANYDSLTGLVNRNLLADRMKQALLMSRRRRHEVALFMLDLDGFQLVNDTLGQEAGDTVLRLVAERLAGCVRAEDTVARYSGDEFVVLIADRGVSDSAAVIAVKLQEAIARPLNLKGQELTVTAGIGISIYPRDGDEMQTLLGNAEAAMYRAKETGRHSFRFYTAQMNERSLARITLENHLRRALERGEFVLHYQPKVSLPSGQIVGMEALLRWDSPELGSVPPDAFIPLAEENGLIIPIGTWVLRTACAQNKAWYDAGFPALSVAVNLSPRQFRQQDITAVIAEALAETGLPPHLLELEITESMVMQDATRVASVLNELKRMGASLAMDDFGTGYSSLAYLKRFPFDKLKIDKSFVIDITTDPNNAAIAKAVIAMAHSLHLKVIAEGVETQGQLNYLHDQGCDEIQGYFVSRPVAAGEFMRLLQGQPIAVPSHAAGYPDKTVLVVDDDEGVLNALQRMLFVEGYNVLSASGADEAFALLALNRVAVVISDFRMPGMNGAEFLGRVKELYPETVRIMLSGYADIDAVTNAVNLGAIYKVMYKPWSEPDLRENLEEAFRHYSGVGSARSAASQPPFVFEINQHPAGEHEAEGEHGRVAVGPFQLRHLLEVHAVPPHHEGKRHEDGRDDGQNLHHLVEPVGDAGKVDVEHPREHLAQRLQGVEHLDDMVVEVAQVDDRCVADQR</sequence>
<name>A0ABX8JKQ2_9BACT</name>
<keyword evidence="3" id="KW-1133">Transmembrane helix</keyword>
<keyword evidence="3" id="KW-0472">Membrane</keyword>
<dbReference type="InterPro" id="IPR000014">
    <property type="entry name" value="PAS"/>
</dbReference>
<evidence type="ECO:0000259" key="6">
    <source>
        <dbReference type="PROSITE" id="PS50113"/>
    </source>
</evidence>
<evidence type="ECO:0000313" key="9">
    <source>
        <dbReference type="EMBL" id="QWV97691.1"/>
    </source>
</evidence>
<dbReference type="Pfam" id="PF00072">
    <property type="entry name" value="Response_reg"/>
    <property type="match status" value="1"/>
</dbReference>
<feature type="transmembrane region" description="Helical" evidence="3">
    <location>
        <begin position="46"/>
        <end position="68"/>
    </location>
</feature>
<proteinExistence type="predicted"/>
<feature type="domain" description="EAL" evidence="7">
    <location>
        <begin position="519"/>
        <end position="773"/>
    </location>
</feature>
<dbReference type="InterPro" id="IPR001633">
    <property type="entry name" value="EAL_dom"/>
</dbReference>
<dbReference type="EMBL" id="CP076724">
    <property type="protein sequence ID" value="QWV97691.1"/>
    <property type="molecule type" value="Genomic_DNA"/>
</dbReference>
<dbReference type="CDD" id="cd00130">
    <property type="entry name" value="PAS"/>
    <property type="match status" value="2"/>
</dbReference>
<organism evidence="9 10">
    <name type="scientific">Geomonas diazotrophica</name>
    <dbReference type="NCBI Taxonomy" id="2843197"/>
    <lineage>
        <taxon>Bacteria</taxon>
        <taxon>Pseudomonadati</taxon>
        <taxon>Thermodesulfobacteriota</taxon>
        <taxon>Desulfuromonadia</taxon>
        <taxon>Geobacterales</taxon>
        <taxon>Geobacteraceae</taxon>
        <taxon>Geomonas</taxon>
    </lineage>
</organism>
<dbReference type="Proteomes" id="UP000683493">
    <property type="component" value="Chromosome"/>
</dbReference>
<feature type="domain" description="PAS" evidence="5">
    <location>
        <begin position="79"/>
        <end position="132"/>
    </location>
</feature>
<keyword evidence="10" id="KW-1185">Reference proteome</keyword>
<dbReference type="SMART" id="SM00052">
    <property type="entry name" value="EAL"/>
    <property type="match status" value="1"/>
</dbReference>
<dbReference type="NCBIfam" id="TIGR00254">
    <property type="entry name" value="GGDEF"/>
    <property type="match status" value="1"/>
</dbReference>
<protein>
    <submittedName>
        <fullName evidence="9">EAL domain-containing protein</fullName>
    </submittedName>
</protein>
<dbReference type="Pfam" id="PF00563">
    <property type="entry name" value="EAL"/>
    <property type="match status" value="1"/>
</dbReference>
<evidence type="ECO:0000256" key="1">
    <source>
        <dbReference type="PROSITE-ProRule" id="PRU00169"/>
    </source>
</evidence>
<dbReference type="PROSITE" id="PS50110">
    <property type="entry name" value="RESPONSE_REGULATORY"/>
    <property type="match status" value="1"/>
</dbReference>
<dbReference type="PANTHER" id="PTHR44757">
    <property type="entry name" value="DIGUANYLATE CYCLASE DGCP"/>
    <property type="match status" value="1"/>
</dbReference>
<keyword evidence="3" id="KW-0812">Transmembrane</keyword>
<dbReference type="InterPro" id="IPR000700">
    <property type="entry name" value="PAS-assoc_C"/>
</dbReference>
<feature type="domain" description="Response regulatory" evidence="4">
    <location>
        <begin position="787"/>
        <end position="902"/>
    </location>
</feature>
<dbReference type="PROSITE" id="PS50113">
    <property type="entry name" value="PAC"/>
    <property type="match status" value="1"/>
</dbReference>
<dbReference type="NCBIfam" id="TIGR00229">
    <property type="entry name" value="sensory_box"/>
    <property type="match status" value="2"/>
</dbReference>
<dbReference type="CDD" id="cd01948">
    <property type="entry name" value="EAL"/>
    <property type="match status" value="1"/>
</dbReference>
<dbReference type="CDD" id="cd17569">
    <property type="entry name" value="REC_HupR-like"/>
    <property type="match status" value="1"/>
</dbReference>
<dbReference type="Pfam" id="PF00990">
    <property type="entry name" value="GGDEF"/>
    <property type="match status" value="1"/>
</dbReference>
<feature type="region of interest" description="Disordered" evidence="2">
    <location>
        <begin position="959"/>
        <end position="978"/>
    </location>
</feature>
<dbReference type="PANTHER" id="PTHR44757:SF2">
    <property type="entry name" value="BIOFILM ARCHITECTURE MAINTENANCE PROTEIN MBAA"/>
    <property type="match status" value="1"/>
</dbReference>
<dbReference type="PROSITE" id="PS50887">
    <property type="entry name" value="GGDEF"/>
    <property type="match status" value="1"/>
</dbReference>
<evidence type="ECO:0000256" key="2">
    <source>
        <dbReference type="SAM" id="MobiDB-lite"/>
    </source>
</evidence>
<dbReference type="InterPro" id="IPR000160">
    <property type="entry name" value="GGDEF_dom"/>
</dbReference>
<evidence type="ECO:0000259" key="8">
    <source>
        <dbReference type="PROSITE" id="PS50887"/>
    </source>
</evidence>
<dbReference type="InterPro" id="IPR052155">
    <property type="entry name" value="Biofilm_reg_signaling"/>
</dbReference>
<dbReference type="Pfam" id="PF08448">
    <property type="entry name" value="PAS_4"/>
    <property type="match status" value="2"/>
</dbReference>
<evidence type="ECO:0000313" key="10">
    <source>
        <dbReference type="Proteomes" id="UP000683493"/>
    </source>
</evidence>
<feature type="domain" description="GGDEF" evidence="8">
    <location>
        <begin position="377"/>
        <end position="510"/>
    </location>
</feature>
<keyword evidence="1" id="KW-0597">Phosphoprotein</keyword>
<dbReference type="InterPro" id="IPR013656">
    <property type="entry name" value="PAS_4"/>
</dbReference>
<dbReference type="PROSITE" id="PS50883">
    <property type="entry name" value="EAL"/>
    <property type="match status" value="1"/>
</dbReference>
<feature type="modified residue" description="4-aspartylphosphate" evidence="1">
    <location>
        <position position="836"/>
    </location>
</feature>
<dbReference type="PROSITE" id="PS50112">
    <property type="entry name" value="PAS"/>
    <property type="match status" value="2"/>
</dbReference>
<dbReference type="SMART" id="SM00091">
    <property type="entry name" value="PAS"/>
    <property type="match status" value="2"/>
</dbReference>
<gene>
    <name evidence="9" type="ORF">KP005_20560</name>
</gene>
<evidence type="ECO:0000259" key="5">
    <source>
        <dbReference type="PROSITE" id="PS50112"/>
    </source>
</evidence>
<feature type="domain" description="PAS" evidence="5">
    <location>
        <begin position="204"/>
        <end position="276"/>
    </location>
</feature>
<evidence type="ECO:0000259" key="7">
    <source>
        <dbReference type="PROSITE" id="PS50883"/>
    </source>
</evidence>